<protein>
    <submittedName>
        <fullName evidence="2">Genetic suppressor element 1-like</fullName>
    </submittedName>
</protein>
<dbReference type="InterPro" id="IPR042337">
    <property type="entry name" value="GSE1"/>
</dbReference>
<keyword evidence="3" id="KW-1185">Reference proteome</keyword>
<feature type="region of interest" description="Disordered" evidence="1">
    <location>
        <begin position="1"/>
        <end position="53"/>
    </location>
</feature>
<comment type="caution">
    <text evidence="2">The sequence shown here is derived from an EMBL/GenBank/DDBJ whole genome shotgun (WGS) entry which is preliminary data.</text>
</comment>
<feature type="region of interest" description="Disordered" evidence="1">
    <location>
        <begin position="74"/>
        <end position="140"/>
    </location>
</feature>
<gene>
    <name evidence="2" type="ORF">HHUSO_G5319</name>
</gene>
<organism evidence="2 3">
    <name type="scientific">Huso huso</name>
    <name type="common">Beluga</name>
    <name type="synonym">Acipenser huso</name>
    <dbReference type="NCBI Taxonomy" id="61971"/>
    <lineage>
        <taxon>Eukaryota</taxon>
        <taxon>Metazoa</taxon>
        <taxon>Chordata</taxon>
        <taxon>Craniata</taxon>
        <taxon>Vertebrata</taxon>
        <taxon>Euteleostomi</taxon>
        <taxon>Actinopterygii</taxon>
        <taxon>Chondrostei</taxon>
        <taxon>Acipenseriformes</taxon>
        <taxon>Acipenseridae</taxon>
        <taxon>Huso</taxon>
    </lineage>
</organism>
<proteinExistence type="predicted"/>
<name>A0ABR1A0U2_HUSHU</name>
<evidence type="ECO:0000256" key="1">
    <source>
        <dbReference type="SAM" id="MobiDB-lite"/>
    </source>
</evidence>
<evidence type="ECO:0000313" key="2">
    <source>
        <dbReference type="EMBL" id="KAK6490698.1"/>
    </source>
</evidence>
<dbReference type="EMBL" id="JAHFZB010000004">
    <property type="protein sequence ID" value="KAK6490698.1"/>
    <property type="molecule type" value="Genomic_DNA"/>
</dbReference>
<reference evidence="2 3" key="1">
    <citation type="submission" date="2021-05" db="EMBL/GenBank/DDBJ databases">
        <authorList>
            <person name="Zahm M."/>
            <person name="Klopp C."/>
            <person name="Cabau C."/>
            <person name="Kuhl H."/>
            <person name="Suciu R."/>
            <person name="Ciorpac M."/>
            <person name="Holostenco D."/>
            <person name="Gessner J."/>
            <person name="Wuertz S."/>
            <person name="Hohne C."/>
            <person name="Stock M."/>
            <person name="Gislard M."/>
            <person name="Lluch J."/>
            <person name="Milhes M."/>
            <person name="Lampietro C."/>
            <person name="Lopez Roques C."/>
            <person name="Donnadieu C."/>
            <person name="Du K."/>
            <person name="Schartl M."/>
            <person name="Guiguen Y."/>
        </authorList>
    </citation>
    <scope>NUCLEOTIDE SEQUENCE [LARGE SCALE GENOMIC DNA]</scope>
    <source>
        <strain evidence="2">Hh-F2</strain>
        <tissue evidence="2">Blood</tissue>
    </source>
</reference>
<evidence type="ECO:0000313" key="3">
    <source>
        <dbReference type="Proteomes" id="UP001369086"/>
    </source>
</evidence>
<sequence>MSGLKPTAYLLQGGSHEPMISPALRSTTTVNPLTPSPPSQSSVSKRSLSVHMTPTAAAGTHSASFAAALRKLAKQAEEPRVNPRTPSCSPRGASAGTQRSVKLTPVVTIAPNEAGGDLWRNEGSQFAETSATDNTLRKEI</sequence>
<dbReference type="Proteomes" id="UP001369086">
    <property type="component" value="Unassembled WGS sequence"/>
</dbReference>
<dbReference type="PANTHER" id="PTHR17608:SF4">
    <property type="entry name" value="GENETIC SUPPRESSOR ELEMENT 1"/>
    <property type="match status" value="1"/>
</dbReference>
<feature type="compositionally biased region" description="Low complexity" evidence="1">
    <location>
        <begin position="39"/>
        <end position="53"/>
    </location>
</feature>
<dbReference type="PANTHER" id="PTHR17608">
    <property type="entry name" value="GENETIC SUPPRESSOR ELEMENT 1"/>
    <property type="match status" value="1"/>
</dbReference>
<accession>A0ABR1A0U2</accession>
<feature type="compositionally biased region" description="Polar residues" evidence="1">
    <location>
        <begin position="122"/>
        <end position="134"/>
    </location>
</feature>